<comment type="caution">
    <text evidence="2">The sequence shown here is derived from an EMBL/GenBank/DDBJ whole genome shotgun (WGS) entry which is preliminary data.</text>
</comment>
<dbReference type="OrthoDB" id="5238025at2759"/>
<reference evidence="2" key="1">
    <citation type="journal article" date="2020" name="Stud. Mycol.">
        <title>101 Dothideomycetes genomes: a test case for predicting lifestyles and emergence of pathogens.</title>
        <authorList>
            <person name="Haridas S."/>
            <person name="Albert R."/>
            <person name="Binder M."/>
            <person name="Bloem J."/>
            <person name="Labutti K."/>
            <person name="Salamov A."/>
            <person name="Andreopoulos B."/>
            <person name="Baker S."/>
            <person name="Barry K."/>
            <person name="Bills G."/>
            <person name="Bluhm B."/>
            <person name="Cannon C."/>
            <person name="Castanera R."/>
            <person name="Culley D."/>
            <person name="Daum C."/>
            <person name="Ezra D."/>
            <person name="Gonzalez J."/>
            <person name="Henrissat B."/>
            <person name="Kuo A."/>
            <person name="Liang C."/>
            <person name="Lipzen A."/>
            <person name="Lutzoni F."/>
            <person name="Magnuson J."/>
            <person name="Mondo S."/>
            <person name="Nolan M."/>
            <person name="Ohm R."/>
            <person name="Pangilinan J."/>
            <person name="Park H.-J."/>
            <person name="Ramirez L."/>
            <person name="Alfaro M."/>
            <person name="Sun H."/>
            <person name="Tritt A."/>
            <person name="Yoshinaga Y."/>
            <person name="Zwiers L.-H."/>
            <person name="Turgeon B."/>
            <person name="Goodwin S."/>
            <person name="Spatafora J."/>
            <person name="Crous P."/>
            <person name="Grigoriev I."/>
        </authorList>
    </citation>
    <scope>NUCLEOTIDE SEQUENCE</scope>
    <source>
        <strain evidence="2">CBS 133067</strain>
    </source>
</reference>
<feature type="transmembrane region" description="Helical" evidence="1">
    <location>
        <begin position="74"/>
        <end position="95"/>
    </location>
</feature>
<feature type="transmembrane region" description="Helical" evidence="1">
    <location>
        <begin position="204"/>
        <end position="222"/>
    </location>
</feature>
<feature type="transmembrane region" description="Helical" evidence="1">
    <location>
        <begin position="6"/>
        <end position="27"/>
    </location>
</feature>
<keyword evidence="3" id="KW-1185">Reference proteome</keyword>
<evidence type="ECO:0000313" key="2">
    <source>
        <dbReference type="EMBL" id="KAF2103211.1"/>
    </source>
</evidence>
<dbReference type="EMBL" id="ML978122">
    <property type="protein sequence ID" value="KAF2103211.1"/>
    <property type="molecule type" value="Genomic_DNA"/>
</dbReference>
<dbReference type="Proteomes" id="UP000799772">
    <property type="component" value="Unassembled WGS sequence"/>
</dbReference>
<protein>
    <submittedName>
        <fullName evidence="2">Uncharacterized protein</fullName>
    </submittedName>
</protein>
<accession>A0A9P4MA05</accession>
<evidence type="ECO:0000256" key="1">
    <source>
        <dbReference type="SAM" id="Phobius"/>
    </source>
</evidence>
<gene>
    <name evidence="2" type="ORF">NA57DRAFT_72191</name>
</gene>
<keyword evidence="1" id="KW-0472">Membrane</keyword>
<keyword evidence="1" id="KW-1133">Transmembrane helix</keyword>
<keyword evidence="1" id="KW-0812">Transmembrane</keyword>
<dbReference type="AlphaFoldDB" id="A0A9P4MA05"/>
<sequence length="233" mass="25470">MSTKLLQIYLVVSLTATCILTITEFGLKVSTTQYVSQNSGALTSSIPYMGPEYGSSPKDQLAVLPLNFYNWPNIFVVAIAGIILGLYVVTFVNWLAKVFRTGLDLPVHFISPLGFFLLALILAILFIACLGSIYGVHNASAHFDPTYTYYTADDSSFNGSWGPNNKYSGGTFDLETWSCDLTDVSEVSFPEFGARCWVEKIARWLLIPWAFSAAAAAALAYYKCGADSVGNSR</sequence>
<name>A0A9P4MA05_9PEZI</name>
<proteinExistence type="predicted"/>
<evidence type="ECO:0000313" key="3">
    <source>
        <dbReference type="Proteomes" id="UP000799772"/>
    </source>
</evidence>
<organism evidence="2 3">
    <name type="scientific">Rhizodiscina lignyota</name>
    <dbReference type="NCBI Taxonomy" id="1504668"/>
    <lineage>
        <taxon>Eukaryota</taxon>
        <taxon>Fungi</taxon>
        <taxon>Dikarya</taxon>
        <taxon>Ascomycota</taxon>
        <taxon>Pezizomycotina</taxon>
        <taxon>Dothideomycetes</taxon>
        <taxon>Pleosporomycetidae</taxon>
        <taxon>Aulographales</taxon>
        <taxon>Rhizodiscinaceae</taxon>
        <taxon>Rhizodiscina</taxon>
    </lineage>
</organism>
<feature type="transmembrane region" description="Helical" evidence="1">
    <location>
        <begin position="115"/>
        <end position="136"/>
    </location>
</feature>